<evidence type="ECO:0000259" key="1">
    <source>
        <dbReference type="Pfam" id="PF13568"/>
    </source>
</evidence>
<accession>A0A1G7S239</accession>
<evidence type="ECO:0000313" key="4">
    <source>
        <dbReference type="Proteomes" id="UP000198779"/>
    </source>
</evidence>
<accession>A0A1H0K5W8</accession>
<dbReference type="AlphaFoldDB" id="A0A1H0K5W8"/>
<evidence type="ECO:0000313" key="5">
    <source>
        <dbReference type="Proteomes" id="UP000199134"/>
    </source>
</evidence>
<name>A0A1H0K5W8_9BACT</name>
<organism evidence="3 5">
    <name type="scientific">Prevotella communis</name>
    <dbReference type="NCBI Taxonomy" id="2913614"/>
    <lineage>
        <taxon>Bacteria</taxon>
        <taxon>Pseudomonadati</taxon>
        <taxon>Bacteroidota</taxon>
        <taxon>Bacteroidia</taxon>
        <taxon>Bacteroidales</taxon>
        <taxon>Prevotellaceae</taxon>
        <taxon>Prevotella</taxon>
    </lineage>
</organism>
<dbReference type="EMBL" id="FNCQ01000001">
    <property type="protein sequence ID" value="SDG17096.1"/>
    <property type="molecule type" value="Genomic_DNA"/>
</dbReference>
<gene>
    <name evidence="3" type="ORF">SAMN04487900_12328</name>
    <name evidence="2" type="ORF">SAMN04487901_101175</name>
</gene>
<dbReference type="InterPro" id="IPR025665">
    <property type="entry name" value="Beta-barrel_OMP_2"/>
</dbReference>
<dbReference type="Proteomes" id="UP000199134">
    <property type="component" value="Unassembled WGS sequence"/>
</dbReference>
<evidence type="ECO:0000313" key="3">
    <source>
        <dbReference type="EMBL" id="SDO51140.1"/>
    </source>
</evidence>
<reference evidence="2 5" key="2">
    <citation type="submission" date="2016-10" db="EMBL/GenBank/DDBJ databases">
        <authorList>
            <person name="de Groot N.N."/>
        </authorList>
    </citation>
    <scope>NUCLEOTIDE SEQUENCE [LARGE SCALE GENOMIC DNA]</scope>
    <source>
        <strain evidence="5">BP1-145</strain>
        <strain evidence="2">BP1-148</strain>
    </source>
</reference>
<dbReference type="Pfam" id="PF13568">
    <property type="entry name" value="OMP_b-brl_2"/>
    <property type="match status" value="1"/>
</dbReference>
<proteinExistence type="predicted"/>
<protein>
    <submittedName>
        <fullName evidence="3">Probable protein-translocating porin PorT</fullName>
    </submittedName>
</protein>
<dbReference type="Proteomes" id="UP000198779">
    <property type="component" value="Unassembled WGS sequence"/>
</dbReference>
<dbReference type="STRING" id="645274.SAMN04487901_101175"/>
<dbReference type="EMBL" id="FNIW01000023">
    <property type="protein sequence ID" value="SDO51140.1"/>
    <property type="molecule type" value="Genomic_DNA"/>
</dbReference>
<feature type="domain" description="Outer membrane protein beta-barrel" evidence="1">
    <location>
        <begin position="16"/>
        <end position="199"/>
    </location>
</feature>
<sequence length="234" mass="26580">MVLVALVSSAQMRKVQNKPYIDLRPLHFGISLGLNLMDAEFTNVGTQVLEEGMTRTIACDVDNWNPGFSVGVVGDMRLSDNFNLRVSPTMHFGSRRLTFLDFDNLNDAGLPVHSTQDLKSSYMAVPVDLKFSAPRFNNYRPYVVAGVSPIINLAGKDQEYVRLKRFDSMINVGMGCDFYLRFFKLIPEIKFCYGLTNALDNNHVNDLDDVNKRPFATSINDCRTKMFLFTLYFE</sequence>
<dbReference type="OrthoDB" id="1467485at2"/>
<reference evidence="3 4" key="1">
    <citation type="submission" date="2016-10" db="EMBL/GenBank/DDBJ databases">
        <authorList>
            <person name="Varghese N."/>
            <person name="Submissions S."/>
        </authorList>
    </citation>
    <scope>NUCLEOTIDE SEQUENCE</scope>
    <source>
        <strain evidence="3">BP1-145</strain>
        <strain evidence="4">BP1-148</strain>
    </source>
</reference>
<evidence type="ECO:0000313" key="2">
    <source>
        <dbReference type="EMBL" id="SDG17096.1"/>
    </source>
</evidence>
<keyword evidence="4" id="KW-1185">Reference proteome</keyword>